<evidence type="ECO:0000256" key="1">
    <source>
        <dbReference type="ARBA" id="ARBA00004141"/>
    </source>
</evidence>
<name>A0A1S3UX06_VIGRR</name>
<sequence length="367" mass="39890">MGSLASHLPLFVMVGLQVHYAALAIFTRAALLDGLSTTVFVVYRQGIATLALAPMFFSSKRRQSAKSCLGFRSVFLMFVTALVGVTANQNAYFRGLYYSSSTAATAMSNLIPALTFVIAAIAGFEKLELRSLRSMAKILGTIFCVSGALTMALVKGRKLLHTEFLPSIHLTGSNEGDDWLLGCLLLLASSVFWSCWMILQVPIASSCPDHLLSTFWMCLFSTVQSALFALLSEPDLEAWILHSPLQISCSLYAGLGIAVSFFIQSWCISERGPLYCAMFNPLATVITAFISATFLQEELYIGSLIGAVGVIAGLYIVLWGKAKEFAEIKPAAPQSNLQDDEISSRIDLEQPLLSDKSEQVTETDSKV</sequence>
<feature type="transmembrane region" description="Helical" evidence="6">
    <location>
        <begin position="211"/>
        <end position="231"/>
    </location>
</feature>
<reference evidence="10" key="2">
    <citation type="submission" date="2025-08" db="UniProtKB">
        <authorList>
            <consortium name="RefSeq"/>
        </authorList>
    </citation>
    <scope>IDENTIFICATION</scope>
    <source>
        <tissue evidence="10">Leaf</tissue>
    </source>
</reference>
<gene>
    <name evidence="10" type="primary">LOC106769404</name>
</gene>
<feature type="transmembrane region" description="Helical" evidence="6">
    <location>
        <begin position="179"/>
        <end position="199"/>
    </location>
</feature>
<evidence type="ECO:0000256" key="5">
    <source>
        <dbReference type="ARBA" id="ARBA00023136"/>
    </source>
</evidence>
<dbReference type="PANTHER" id="PTHR31218">
    <property type="entry name" value="WAT1-RELATED PROTEIN"/>
    <property type="match status" value="1"/>
</dbReference>
<dbReference type="Proteomes" id="UP000087766">
    <property type="component" value="Chromosome 7"/>
</dbReference>
<evidence type="ECO:0000256" key="7">
    <source>
        <dbReference type="SAM" id="MobiDB-lite"/>
    </source>
</evidence>
<dbReference type="InterPro" id="IPR000620">
    <property type="entry name" value="EamA_dom"/>
</dbReference>
<dbReference type="GO" id="GO:0022857">
    <property type="term" value="F:transmembrane transporter activity"/>
    <property type="evidence" value="ECO:0007669"/>
    <property type="project" value="InterPro"/>
</dbReference>
<protein>
    <recommendedName>
        <fullName evidence="6">WAT1-related protein</fullName>
    </recommendedName>
</protein>
<evidence type="ECO:0000256" key="6">
    <source>
        <dbReference type="RuleBase" id="RU363077"/>
    </source>
</evidence>
<dbReference type="InterPro" id="IPR037185">
    <property type="entry name" value="EmrE-like"/>
</dbReference>
<dbReference type="AlphaFoldDB" id="A0A1S3UX06"/>
<feature type="transmembrane region" description="Helical" evidence="6">
    <location>
        <begin position="300"/>
        <end position="319"/>
    </location>
</feature>
<feature type="transmembrane region" description="Helical" evidence="6">
    <location>
        <begin position="136"/>
        <end position="154"/>
    </location>
</feature>
<feature type="region of interest" description="Disordered" evidence="7">
    <location>
        <begin position="332"/>
        <end position="367"/>
    </location>
</feature>
<feature type="transmembrane region" description="Helical" evidence="6">
    <location>
        <begin position="107"/>
        <end position="124"/>
    </location>
</feature>
<dbReference type="GeneID" id="106769404"/>
<reference evidence="9" key="1">
    <citation type="journal article" date="2014" name="Nat. Commun.">
        <title>Genome sequence of mungbean and insights into evolution within Vigna species.</title>
        <authorList>
            <person name="Kang Y.J."/>
            <person name="Kim S.K."/>
            <person name="Kim M.Y."/>
            <person name="Lestari P."/>
            <person name="Kim K.H."/>
            <person name="Ha B.K."/>
            <person name="Jun T.H."/>
            <person name="Hwang W.J."/>
            <person name="Lee T."/>
            <person name="Lee J."/>
            <person name="Shim S."/>
            <person name="Yoon M.Y."/>
            <person name="Jang Y.E."/>
            <person name="Han K.S."/>
            <person name="Taeprayoon P."/>
            <person name="Yoon N."/>
            <person name="Somta P."/>
            <person name="Tanya P."/>
            <person name="Kim K.S."/>
            <person name="Gwag J.G."/>
            <person name="Moon J.K."/>
            <person name="Lee Y.H."/>
            <person name="Park B.S."/>
            <person name="Bombarely A."/>
            <person name="Doyle J.J."/>
            <person name="Jackson S.A."/>
            <person name="Schafleitner R."/>
            <person name="Srinives P."/>
            <person name="Varshney R.K."/>
            <person name="Lee S.H."/>
        </authorList>
    </citation>
    <scope>NUCLEOTIDE SEQUENCE [LARGE SCALE GENOMIC DNA]</scope>
    <source>
        <strain evidence="9">cv. VC1973A</strain>
    </source>
</reference>
<evidence type="ECO:0000259" key="8">
    <source>
        <dbReference type="Pfam" id="PF00892"/>
    </source>
</evidence>
<comment type="similarity">
    <text evidence="2 6">Belongs to the drug/metabolite transporter (DMT) superfamily. Plant drug/metabolite exporter (P-DME) (TC 2.A.7.4) family.</text>
</comment>
<keyword evidence="4 6" id="KW-1133">Transmembrane helix</keyword>
<dbReference type="Pfam" id="PF00892">
    <property type="entry name" value="EamA"/>
    <property type="match status" value="2"/>
</dbReference>
<feature type="transmembrane region" description="Helical" evidence="6">
    <location>
        <begin position="69"/>
        <end position="87"/>
    </location>
</feature>
<keyword evidence="5 6" id="KW-0472">Membrane</keyword>
<dbReference type="InterPro" id="IPR030184">
    <property type="entry name" value="WAT1-related"/>
</dbReference>
<evidence type="ECO:0000313" key="10">
    <source>
        <dbReference type="RefSeq" id="XP_014510497.1"/>
    </source>
</evidence>
<organism evidence="9 10">
    <name type="scientific">Vigna radiata var. radiata</name>
    <name type="common">Mung bean</name>
    <name type="synonym">Phaseolus aureus</name>
    <dbReference type="NCBI Taxonomy" id="3916"/>
    <lineage>
        <taxon>Eukaryota</taxon>
        <taxon>Viridiplantae</taxon>
        <taxon>Streptophyta</taxon>
        <taxon>Embryophyta</taxon>
        <taxon>Tracheophyta</taxon>
        <taxon>Spermatophyta</taxon>
        <taxon>Magnoliopsida</taxon>
        <taxon>eudicotyledons</taxon>
        <taxon>Gunneridae</taxon>
        <taxon>Pentapetalae</taxon>
        <taxon>rosids</taxon>
        <taxon>fabids</taxon>
        <taxon>Fabales</taxon>
        <taxon>Fabaceae</taxon>
        <taxon>Papilionoideae</taxon>
        <taxon>50 kb inversion clade</taxon>
        <taxon>NPAAA clade</taxon>
        <taxon>indigoferoid/millettioid clade</taxon>
        <taxon>Phaseoleae</taxon>
        <taxon>Vigna</taxon>
    </lineage>
</organism>
<evidence type="ECO:0000256" key="2">
    <source>
        <dbReference type="ARBA" id="ARBA00007635"/>
    </source>
</evidence>
<feature type="transmembrane region" description="Helical" evidence="6">
    <location>
        <begin position="243"/>
        <end position="263"/>
    </location>
</feature>
<dbReference type="GO" id="GO:0016020">
    <property type="term" value="C:membrane"/>
    <property type="evidence" value="ECO:0007669"/>
    <property type="project" value="UniProtKB-SubCell"/>
</dbReference>
<comment type="subcellular location">
    <subcellularLocation>
        <location evidence="1 6">Membrane</location>
        <topology evidence="1 6">Multi-pass membrane protein</topology>
    </subcellularLocation>
</comment>
<dbReference type="KEGG" id="vra:106769404"/>
<dbReference type="OrthoDB" id="1728340at2759"/>
<evidence type="ECO:0000313" key="9">
    <source>
        <dbReference type="Proteomes" id="UP000087766"/>
    </source>
</evidence>
<dbReference type="SUPFAM" id="SSF103481">
    <property type="entry name" value="Multidrug resistance efflux transporter EmrE"/>
    <property type="match status" value="1"/>
</dbReference>
<feature type="domain" description="EamA" evidence="8">
    <location>
        <begin position="11"/>
        <end position="146"/>
    </location>
</feature>
<accession>A0A1S3UX06</accession>
<evidence type="ECO:0000256" key="3">
    <source>
        <dbReference type="ARBA" id="ARBA00022692"/>
    </source>
</evidence>
<proteinExistence type="inferred from homology"/>
<feature type="domain" description="EamA" evidence="8">
    <location>
        <begin position="181"/>
        <end position="318"/>
    </location>
</feature>
<keyword evidence="9" id="KW-1185">Reference proteome</keyword>
<dbReference type="RefSeq" id="XP_014510497.1">
    <property type="nucleotide sequence ID" value="XM_014655011.2"/>
</dbReference>
<keyword evidence="3 6" id="KW-0812">Transmembrane</keyword>
<evidence type="ECO:0000256" key="4">
    <source>
        <dbReference type="ARBA" id="ARBA00022989"/>
    </source>
</evidence>
<feature type="compositionally biased region" description="Basic and acidic residues" evidence="7">
    <location>
        <begin position="355"/>
        <end position="367"/>
    </location>
</feature>
<feature type="transmembrane region" description="Helical" evidence="6">
    <location>
        <begin position="275"/>
        <end position="294"/>
    </location>
</feature>